<name>A0ABW6GGD6_9ACTN</name>
<dbReference type="RefSeq" id="WP_380322415.1">
    <property type="nucleotide sequence ID" value="NZ_JBHYPW010000017.1"/>
</dbReference>
<dbReference type="EMBL" id="JBHYPX010000010">
    <property type="protein sequence ID" value="MFE1351811.1"/>
    <property type="molecule type" value="Genomic_DNA"/>
</dbReference>
<reference evidence="2 3" key="1">
    <citation type="submission" date="2024-09" db="EMBL/GenBank/DDBJ databases">
        <title>The Natural Products Discovery Center: Release of the First 8490 Sequenced Strains for Exploring Actinobacteria Biosynthetic Diversity.</title>
        <authorList>
            <person name="Kalkreuter E."/>
            <person name="Kautsar S.A."/>
            <person name="Yang D."/>
            <person name="Bader C.D."/>
            <person name="Teijaro C.N."/>
            <person name="Fluegel L."/>
            <person name="Davis C.M."/>
            <person name="Simpson J.R."/>
            <person name="Lauterbach L."/>
            <person name="Steele A.D."/>
            <person name="Gui C."/>
            <person name="Meng S."/>
            <person name="Li G."/>
            <person name="Viehrig K."/>
            <person name="Ye F."/>
            <person name="Su P."/>
            <person name="Kiefer A.F."/>
            <person name="Nichols A."/>
            <person name="Cepeda A.J."/>
            <person name="Yan W."/>
            <person name="Fan B."/>
            <person name="Jiang Y."/>
            <person name="Adhikari A."/>
            <person name="Zheng C.-J."/>
            <person name="Schuster L."/>
            <person name="Cowan T.M."/>
            <person name="Smanski M.J."/>
            <person name="Chevrette M.G."/>
            <person name="De Carvalho L.P.S."/>
            <person name="Shen B."/>
        </authorList>
    </citation>
    <scope>NUCLEOTIDE SEQUENCE [LARGE SCALE GENOMIC DNA]</scope>
    <source>
        <strain evidence="2 3">NPDC058753</strain>
    </source>
</reference>
<protein>
    <recommendedName>
        <fullName evidence="4">DUF3618 domain-containing protein</fullName>
    </recommendedName>
</protein>
<gene>
    <name evidence="2" type="ORF">ACFW6T_07445</name>
</gene>
<accession>A0ABW6GGD6</accession>
<evidence type="ECO:0000313" key="2">
    <source>
        <dbReference type="EMBL" id="MFE1351811.1"/>
    </source>
</evidence>
<sequence>MSQPFQDDESAQTDRLPEQVEPTHDDLGRPAEAPTTEAPTTGAPTAGGDAEERAGEKAAAWKEQAVGTAAHLADRLREKAGRAAELARDRTPDPVLDKAGRAAAQVRDTAAQAGQLAAERAPDRLREQAATAAAAARANRAPLLAGAAVLVAALFLLRSRGHK</sequence>
<evidence type="ECO:0008006" key="4">
    <source>
        <dbReference type="Google" id="ProtNLM"/>
    </source>
</evidence>
<dbReference type="Proteomes" id="UP001599542">
    <property type="component" value="Unassembled WGS sequence"/>
</dbReference>
<comment type="caution">
    <text evidence="2">The sequence shown here is derived from an EMBL/GenBank/DDBJ whole genome shotgun (WGS) entry which is preliminary data.</text>
</comment>
<evidence type="ECO:0000313" key="3">
    <source>
        <dbReference type="Proteomes" id="UP001599542"/>
    </source>
</evidence>
<feature type="compositionally biased region" description="Acidic residues" evidence="1">
    <location>
        <begin position="1"/>
        <end position="11"/>
    </location>
</feature>
<evidence type="ECO:0000256" key="1">
    <source>
        <dbReference type="SAM" id="MobiDB-lite"/>
    </source>
</evidence>
<feature type="region of interest" description="Disordered" evidence="1">
    <location>
        <begin position="1"/>
        <end position="66"/>
    </location>
</feature>
<proteinExistence type="predicted"/>
<keyword evidence="3" id="KW-1185">Reference proteome</keyword>
<feature type="compositionally biased region" description="Basic and acidic residues" evidence="1">
    <location>
        <begin position="50"/>
        <end position="60"/>
    </location>
</feature>
<organism evidence="2 3">
    <name type="scientific">Kitasatospora phosalacinea</name>
    <dbReference type="NCBI Taxonomy" id="2065"/>
    <lineage>
        <taxon>Bacteria</taxon>
        <taxon>Bacillati</taxon>
        <taxon>Actinomycetota</taxon>
        <taxon>Actinomycetes</taxon>
        <taxon>Kitasatosporales</taxon>
        <taxon>Streptomycetaceae</taxon>
        <taxon>Kitasatospora</taxon>
    </lineage>
</organism>
<feature type="compositionally biased region" description="Basic and acidic residues" evidence="1">
    <location>
        <begin position="15"/>
        <end position="29"/>
    </location>
</feature>
<feature type="compositionally biased region" description="Low complexity" evidence="1">
    <location>
        <begin position="30"/>
        <end position="48"/>
    </location>
</feature>